<dbReference type="STRING" id="531814.SAMN04487944_106133"/>
<dbReference type="GO" id="GO:0019546">
    <property type="term" value="P:L-arginine deiminase pathway"/>
    <property type="evidence" value="ECO:0007669"/>
    <property type="project" value="TreeGrafter"/>
</dbReference>
<name>A0A1H9QCI6_9BACI</name>
<dbReference type="PANTHER" id="PTHR47271">
    <property type="entry name" value="ARGININE DEIMINASE"/>
    <property type="match status" value="1"/>
</dbReference>
<accession>A0A1H9QCI6</accession>
<dbReference type="GO" id="GO:0016990">
    <property type="term" value="F:arginine deiminase activity"/>
    <property type="evidence" value="ECO:0007669"/>
    <property type="project" value="TreeGrafter"/>
</dbReference>
<organism evidence="1 2">
    <name type="scientific">Gracilibacillus ureilyticus</name>
    <dbReference type="NCBI Taxonomy" id="531814"/>
    <lineage>
        <taxon>Bacteria</taxon>
        <taxon>Bacillati</taxon>
        <taxon>Bacillota</taxon>
        <taxon>Bacilli</taxon>
        <taxon>Bacillales</taxon>
        <taxon>Bacillaceae</taxon>
        <taxon>Gracilibacillus</taxon>
    </lineage>
</organism>
<proteinExistence type="predicted"/>
<dbReference type="EMBL" id="FOGL01000006">
    <property type="protein sequence ID" value="SER58138.1"/>
    <property type="molecule type" value="Genomic_DNA"/>
</dbReference>
<gene>
    <name evidence="1" type="ORF">SAMN04487944_106133</name>
</gene>
<reference evidence="1 2" key="1">
    <citation type="submission" date="2016-10" db="EMBL/GenBank/DDBJ databases">
        <authorList>
            <person name="de Groot N.N."/>
        </authorList>
    </citation>
    <scope>NUCLEOTIDE SEQUENCE [LARGE SCALE GENOMIC DNA]</scope>
    <source>
        <strain evidence="1 2">CGMCC 1.7727</strain>
    </source>
</reference>
<dbReference type="AlphaFoldDB" id="A0A1H9QCI6"/>
<dbReference type="RefSeq" id="WP_089740371.1">
    <property type="nucleotide sequence ID" value="NZ_FOGL01000006.1"/>
</dbReference>
<dbReference type="Pfam" id="PF19420">
    <property type="entry name" value="DDAH_eukar"/>
    <property type="match status" value="1"/>
</dbReference>
<dbReference type="Proteomes" id="UP000199687">
    <property type="component" value="Unassembled WGS sequence"/>
</dbReference>
<evidence type="ECO:0000313" key="1">
    <source>
        <dbReference type="EMBL" id="SER58138.1"/>
    </source>
</evidence>
<dbReference type="SUPFAM" id="SSF55909">
    <property type="entry name" value="Pentein"/>
    <property type="match status" value="1"/>
</dbReference>
<sequence>MISQKTEYGRLERVVVCPPTYMEIREIINTTQRVYEDDNIDVDRALAQHDNFVKTLKQNGVDVISLQPYKAFNEQVFTRDIGFTIDDTIFIAKMGRDIREEEVEILKAYLDKEEISYEMLTTPSIEGGDVIVSPEYVFVGVSTRTTLEAINSLQSKLPQKKVIPLPIRNDILHLDCTFNLISENEALIYSPGFTKEDVQWLRERFELIEVSEKEQFTLGTNVLSIGNKNIISLTENSEVNEELTKRGYQIIDVPFSEIIKSGGSFRCCSMPIERE</sequence>
<keyword evidence="1" id="KW-0378">Hydrolase</keyword>
<protein>
    <submittedName>
        <fullName evidence="1">N-Dimethylarginine dimethylaminohydrolase</fullName>
    </submittedName>
</protein>
<dbReference type="PANTHER" id="PTHR47271:SF2">
    <property type="entry name" value="ARGININE DEIMINASE"/>
    <property type="match status" value="1"/>
</dbReference>
<dbReference type="OrthoDB" id="9814070at2"/>
<keyword evidence="2" id="KW-1185">Reference proteome</keyword>
<evidence type="ECO:0000313" key="2">
    <source>
        <dbReference type="Proteomes" id="UP000199687"/>
    </source>
</evidence>
<dbReference type="Gene3D" id="3.75.10.10">
    <property type="entry name" value="L-arginine/glycine Amidinotransferase, Chain A"/>
    <property type="match status" value="1"/>
</dbReference>